<dbReference type="Proteomes" id="UP000245872">
    <property type="component" value="Chromosome"/>
</dbReference>
<dbReference type="InterPro" id="IPR058240">
    <property type="entry name" value="rSAM_sf"/>
</dbReference>
<dbReference type="InterPro" id="IPR050377">
    <property type="entry name" value="Radical_SAM_PqqE_MftC-like"/>
</dbReference>
<dbReference type="AlphaFoldDB" id="A0A2Z3LC70"/>
<dbReference type="KEGG" id="cher:DK880_00446"/>
<sequence length="374" mass="42514">MKQKIDIIWNTTLLCMWDCPICCVDAVHVRSKGDNIYIASKGLTKIDVIPKRKELSIFDQALTFRQTQGLELNLKEKLTILAHLSAFDSKIDFSGGDPMALSENLEVIKEASKMFGRNNITMTATGAGLARVDPSKIIDFIGELNITYDRASSIINQERPKQYATSNLVWGRKYKELGMKIRAEIPLTSDNLNDEAALKKLYVHLHEANIDTLLVMRFFSVGRGHNLTETTPTPKQYRQAINIFKLLEKEYGYPKIKLQCALKFFDDDYKDTLKINPCDAVRTSFGLMPDETLLASPWAINNRGKPLDDVWILGNLLKEPLESILAQEKAKVFLRRQNENFGQCKIHAFLASRKEKKIDRIFDTQDPLYVHAGG</sequence>
<dbReference type="RefSeq" id="WP_109997196.1">
    <property type="nucleotide sequence ID" value="NZ_CP029619.1"/>
</dbReference>
<name>A0A2Z3LC70_9BACT</name>
<dbReference type="OrthoDB" id="9763993at2"/>
<dbReference type="InterPro" id="IPR013785">
    <property type="entry name" value="Aldolase_TIM"/>
</dbReference>
<dbReference type="Gene3D" id="3.20.20.70">
    <property type="entry name" value="Aldolase class I"/>
    <property type="match status" value="1"/>
</dbReference>
<dbReference type="SUPFAM" id="SSF102114">
    <property type="entry name" value="Radical SAM enzymes"/>
    <property type="match status" value="1"/>
</dbReference>
<organism evidence="1 2">
    <name type="scientific">Candidatus Cardinium hertigii</name>
    <dbReference type="NCBI Taxonomy" id="247481"/>
    <lineage>
        <taxon>Bacteria</taxon>
        <taxon>Pseudomonadati</taxon>
        <taxon>Bacteroidota</taxon>
        <taxon>Cytophagia</taxon>
        <taxon>Cytophagales</taxon>
        <taxon>Amoebophilaceae</taxon>
        <taxon>Candidatus Cardinium</taxon>
    </lineage>
</organism>
<evidence type="ECO:0000313" key="2">
    <source>
        <dbReference type="Proteomes" id="UP000245872"/>
    </source>
</evidence>
<dbReference type="EMBL" id="CP029619">
    <property type="protein sequence ID" value="AWN81772.1"/>
    <property type="molecule type" value="Genomic_DNA"/>
</dbReference>
<reference evidence="1 2" key="1">
    <citation type="submission" date="2018-05" db="EMBL/GenBank/DDBJ databases">
        <title>Candidatus Cardinium hertigii Genome Assembly.</title>
        <authorList>
            <person name="Showmaker K.C."/>
            <person name="Walden K.O."/>
            <person name="Fields C.J."/>
            <person name="Lambert K.N."/>
            <person name="Hudson M.E."/>
        </authorList>
    </citation>
    <scope>NUCLEOTIDE SEQUENCE [LARGE SCALE GENOMIC DNA]</scope>
    <source>
        <strain evidence="2">cHgTN10</strain>
    </source>
</reference>
<accession>A0A2Z3LC70</accession>
<dbReference type="PANTHER" id="PTHR11228">
    <property type="entry name" value="RADICAL SAM DOMAIN PROTEIN"/>
    <property type="match status" value="1"/>
</dbReference>
<evidence type="ECO:0008006" key="3">
    <source>
        <dbReference type="Google" id="ProtNLM"/>
    </source>
</evidence>
<keyword evidence="2" id="KW-1185">Reference proteome</keyword>
<gene>
    <name evidence="1" type="ORF">DK880_00446</name>
</gene>
<proteinExistence type="predicted"/>
<protein>
    <recommendedName>
        <fullName evidence="3">Radical SAM protein</fullName>
    </recommendedName>
</protein>
<evidence type="ECO:0000313" key="1">
    <source>
        <dbReference type="EMBL" id="AWN81772.1"/>
    </source>
</evidence>
<dbReference type="PANTHER" id="PTHR11228:SF7">
    <property type="entry name" value="PQQA PEPTIDE CYCLASE"/>
    <property type="match status" value="1"/>
</dbReference>